<feature type="region of interest" description="Disordered" evidence="1">
    <location>
        <begin position="26"/>
        <end position="53"/>
    </location>
</feature>
<name>A0A841L6N2_9SPHN</name>
<organism evidence="2 3">
    <name type="scientific">Polymorphobacter multimanifer</name>
    <dbReference type="NCBI Taxonomy" id="1070431"/>
    <lineage>
        <taxon>Bacteria</taxon>
        <taxon>Pseudomonadati</taxon>
        <taxon>Pseudomonadota</taxon>
        <taxon>Alphaproteobacteria</taxon>
        <taxon>Sphingomonadales</taxon>
        <taxon>Sphingosinicellaceae</taxon>
        <taxon>Polymorphobacter</taxon>
    </lineage>
</organism>
<dbReference type="RefSeq" id="WP_184199762.1">
    <property type="nucleotide sequence ID" value="NZ_BMOX01000017.1"/>
</dbReference>
<evidence type="ECO:0000256" key="1">
    <source>
        <dbReference type="SAM" id="MobiDB-lite"/>
    </source>
</evidence>
<protein>
    <submittedName>
        <fullName evidence="2">Uncharacterized protein</fullName>
    </submittedName>
</protein>
<accession>A0A841L6N2</accession>
<reference evidence="2 3" key="1">
    <citation type="submission" date="2020-08" db="EMBL/GenBank/DDBJ databases">
        <title>Genomic Encyclopedia of Type Strains, Phase IV (KMG-IV): sequencing the most valuable type-strain genomes for metagenomic binning, comparative biology and taxonomic classification.</title>
        <authorList>
            <person name="Goeker M."/>
        </authorList>
    </citation>
    <scope>NUCLEOTIDE SEQUENCE [LARGE SCALE GENOMIC DNA]</scope>
    <source>
        <strain evidence="2 3">DSM 102189</strain>
    </source>
</reference>
<comment type="caution">
    <text evidence="2">The sequence shown here is derived from an EMBL/GenBank/DDBJ whole genome shotgun (WGS) entry which is preliminary data.</text>
</comment>
<dbReference type="AlphaFoldDB" id="A0A841L6N2"/>
<evidence type="ECO:0000313" key="2">
    <source>
        <dbReference type="EMBL" id="MBB6228080.1"/>
    </source>
</evidence>
<proteinExistence type="predicted"/>
<keyword evidence="3" id="KW-1185">Reference proteome</keyword>
<sequence>MRLAVIVLLLLGLSFVVLQVAGAREDKTDTDRGSSGSGWTPPMKSGEVDEEAAEDWEPPALMAGVLRVFGGFVPAVAVEQPEVIVRAGEEAVRSVPPDTDSRMRAARARLVAGSVATISFPVPEKGRRTLCLCLPGQPMTRDATTACPAGWRDENIPFCQRGSDVTMIPVSELGAQFVYAAPRGATVRME</sequence>
<dbReference type="Proteomes" id="UP000538147">
    <property type="component" value="Unassembled WGS sequence"/>
</dbReference>
<gene>
    <name evidence="2" type="ORF">FHS79_002265</name>
</gene>
<evidence type="ECO:0000313" key="3">
    <source>
        <dbReference type="Proteomes" id="UP000538147"/>
    </source>
</evidence>
<dbReference type="EMBL" id="JACIIV010000015">
    <property type="protein sequence ID" value="MBB6228080.1"/>
    <property type="molecule type" value="Genomic_DNA"/>
</dbReference>